<comment type="caution">
    <text evidence="5">The sequence shown here is derived from an EMBL/GenBank/DDBJ whole genome shotgun (WGS) entry which is preliminary data.</text>
</comment>
<dbReference type="Proteomes" id="UP000734854">
    <property type="component" value="Unassembled WGS sequence"/>
</dbReference>
<dbReference type="EMBL" id="JACMSC010000009">
    <property type="protein sequence ID" value="KAG6506163.1"/>
    <property type="molecule type" value="Genomic_DNA"/>
</dbReference>
<dbReference type="InterPro" id="IPR016073">
    <property type="entry name" value="Skp1_comp_POZ"/>
</dbReference>
<dbReference type="GO" id="GO:0016567">
    <property type="term" value="P:protein ubiquitination"/>
    <property type="evidence" value="ECO:0007669"/>
    <property type="project" value="UniProtKB-UniPathway"/>
</dbReference>
<evidence type="ECO:0000313" key="5">
    <source>
        <dbReference type="EMBL" id="KAG6506163.1"/>
    </source>
</evidence>
<dbReference type="UniPathway" id="UPA00143"/>
<evidence type="ECO:0000313" key="6">
    <source>
        <dbReference type="Proteomes" id="UP000734854"/>
    </source>
</evidence>
<gene>
    <name evidence="5" type="ORF">ZIOFF_031481</name>
</gene>
<dbReference type="GO" id="GO:0009867">
    <property type="term" value="P:jasmonic acid mediated signaling pathway"/>
    <property type="evidence" value="ECO:0007669"/>
    <property type="project" value="UniProtKB-ARBA"/>
</dbReference>
<dbReference type="InterPro" id="IPR011333">
    <property type="entry name" value="SKP1/BTB/POZ_sf"/>
</dbReference>
<dbReference type="SUPFAM" id="SSF54695">
    <property type="entry name" value="POZ domain"/>
    <property type="match status" value="1"/>
</dbReference>
<dbReference type="InterPro" id="IPR001232">
    <property type="entry name" value="SKP1-like"/>
</dbReference>
<organism evidence="5 6">
    <name type="scientific">Zingiber officinale</name>
    <name type="common">Ginger</name>
    <name type="synonym">Amomum zingiber</name>
    <dbReference type="NCBI Taxonomy" id="94328"/>
    <lineage>
        <taxon>Eukaryota</taxon>
        <taxon>Viridiplantae</taxon>
        <taxon>Streptophyta</taxon>
        <taxon>Embryophyta</taxon>
        <taxon>Tracheophyta</taxon>
        <taxon>Spermatophyta</taxon>
        <taxon>Magnoliopsida</taxon>
        <taxon>Liliopsida</taxon>
        <taxon>Zingiberales</taxon>
        <taxon>Zingiberaceae</taxon>
        <taxon>Zingiber</taxon>
    </lineage>
</organism>
<dbReference type="AlphaFoldDB" id="A0A8J5GM12"/>
<proteinExistence type="inferred from homology"/>
<reference evidence="5 6" key="1">
    <citation type="submission" date="2020-08" db="EMBL/GenBank/DDBJ databases">
        <title>Plant Genome Project.</title>
        <authorList>
            <person name="Zhang R.-G."/>
        </authorList>
    </citation>
    <scope>NUCLEOTIDE SEQUENCE [LARGE SCALE GENOMIC DNA]</scope>
    <source>
        <tissue evidence="5">Rhizome</tissue>
    </source>
</reference>
<evidence type="ECO:0000256" key="2">
    <source>
        <dbReference type="ARBA" id="ARBA00009993"/>
    </source>
</evidence>
<dbReference type="InterPro" id="IPR016897">
    <property type="entry name" value="SKP1"/>
</dbReference>
<dbReference type="PANTHER" id="PTHR11165">
    <property type="entry name" value="SKP1"/>
    <property type="match status" value="1"/>
</dbReference>
<comment type="pathway">
    <text evidence="1">Protein modification; protein ubiquitination.</text>
</comment>
<name>A0A8J5GM12_ZINOF</name>
<dbReference type="Pfam" id="PF03931">
    <property type="entry name" value="Skp1_POZ"/>
    <property type="match status" value="1"/>
</dbReference>
<dbReference type="SMART" id="SM00512">
    <property type="entry name" value="Skp1"/>
    <property type="match status" value="1"/>
</dbReference>
<sequence>MVVSLVVPSCLCKAARPRVSVDSFEHPSLGFPSPSPTTIASSFDSSVFRWTWTRRSSLSSEGDVFEVDAAVAMASQTIKFMIEGNCGYGGIPITNVSSMILAKVIQYCEKNVNVHAMSSDDVTKPAIEELIRWDEEFVKVEESTLLHLVLVADCLFETCIAPTQSTSNALKTPLSKFIFFTALRCWLR</sequence>
<comment type="similarity">
    <text evidence="2">Belongs to the SKP1 family.</text>
</comment>
<protein>
    <recommendedName>
        <fullName evidence="4">SKP1 component POZ domain-containing protein</fullName>
    </recommendedName>
</protein>
<evidence type="ECO:0000256" key="1">
    <source>
        <dbReference type="ARBA" id="ARBA00004906"/>
    </source>
</evidence>
<dbReference type="GO" id="GO:0006511">
    <property type="term" value="P:ubiquitin-dependent protein catabolic process"/>
    <property type="evidence" value="ECO:0007669"/>
    <property type="project" value="InterPro"/>
</dbReference>
<accession>A0A8J5GM12</accession>
<dbReference type="Gene3D" id="3.30.710.10">
    <property type="entry name" value="Potassium Channel Kv1.1, Chain A"/>
    <property type="match status" value="1"/>
</dbReference>
<keyword evidence="3" id="KW-0833">Ubl conjugation pathway</keyword>
<keyword evidence="6" id="KW-1185">Reference proteome</keyword>
<evidence type="ECO:0000256" key="3">
    <source>
        <dbReference type="ARBA" id="ARBA00022786"/>
    </source>
</evidence>
<feature type="domain" description="SKP1 component POZ" evidence="4">
    <location>
        <begin position="59"/>
        <end position="113"/>
    </location>
</feature>
<evidence type="ECO:0000259" key="4">
    <source>
        <dbReference type="Pfam" id="PF03931"/>
    </source>
</evidence>